<sequence length="256" mass="28242">MKSLLAFIRKEWTEHLRSGRVLIFGILFLFFGIMSPAIARLTPALIEMMADSLAGSGIAFTGVTVTAMDSWVQFFKNMPIALIVFILLESSIFTREYRSGTLLLSLTKGLERWKIVAAKTVIPVLLWTACYWLCFGVTYGYTGYFWDNAVAQNLLFSAGCWWLFGLWAVMLMVFFSAVSASNTGVLAGTGGIILLCVLLGIFPNVSKYLPTLLMDGNSLIYGMEKPGTYTLSLAITAVTAAVCFIVSIPVFNRKQL</sequence>
<reference evidence="1" key="1">
    <citation type="submission" date="2017-04" db="EMBL/GenBank/DDBJ databases">
        <authorList>
            <person name="Varghese N."/>
            <person name="Submissions S."/>
        </authorList>
    </citation>
    <scope>NUCLEOTIDE SEQUENCE</scope>
    <source>
        <strain evidence="1">WTE2008</strain>
    </source>
</reference>
<dbReference type="Proteomes" id="UP000192328">
    <property type="component" value="Unassembled WGS sequence"/>
</dbReference>
<proteinExistence type="predicted"/>
<comment type="caution">
    <text evidence="1">The sequence shown here is derived from an EMBL/GenBank/DDBJ whole genome shotgun (WGS) entry which is preliminary data.</text>
</comment>
<dbReference type="EMBL" id="FWXZ01000002">
    <property type="protein sequence ID" value="SMC52701.1"/>
    <property type="molecule type" value="Genomic_DNA"/>
</dbReference>
<organism evidence="1 2">
    <name type="scientific">Aristaeella lactis</name>
    <dbReference type="NCBI Taxonomy" id="3046383"/>
    <lineage>
        <taxon>Bacteria</taxon>
        <taxon>Bacillati</taxon>
        <taxon>Bacillota</taxon>
        <taxon>Clostridia</taxon>
        <taxon>Eubacteriales</taxon>
        <taxon>Aristaeellaceae</taxon>
        <taxon>Aristaeella</taxon>
    </lineage>
</organism>
<protein>
    <submittedName>
        <fullName evidence="1">ABC-2 type transport system permease protein</fullName>
    </submittedName>
</protein>
<name>A0AC61PK54_9FIRM</name>
<gene>
    <name evidence="1" type="ORF">SAMN06297397_1238</name>
</gene>
<evidence type="ECO:0000313" key="2">
    <source>
        <dbReference type="Proteomes" id="UP000192328"/>
    </source>
</evidence>
<keyword evidence="2" id="KW-1185">Reference proteome</keyword>
<accession>A0AC61PK54</accession>
<evidence type="ECO:0000313" key="1">
    <source>
        <dbReference type="EMBL" id="SMC52701.1"/>
    </source>
</evidence>